<feature type="transmembrane region" description="Helical" evidence="6">
    <location>
        <begin position="21"/>
        <end position="39"/>
    </location>
</feature>
<evidence type="ECO:0000256" key="6">
    <source>
        <dbReference type="SAM" id="Phobius"/>
    </source>
</evidence>
<keyword evidence="2" id="KW-1003">Cell membrane</keyword>
<feature type="transmembrane region" description="Helical" evidence="6">
    <location>
        <begin position="247"/>
        <end position="267"/>
    </location>
</feature>
<evidence type="ECO:0000256" key="3">
    <source>
        <dbReference type="ARBA" id="ARBA00022692"/>
    </source>
</evidence>
<evidence type="ECO:0000256" key="1">
    <source>
        <dbReference type="ARBA" id="ARBA00004651"/>
    </source>
</evidence>
<evidence type="ECO:0000256" key="5">
    <source>
        <dbReference type="ARBA" id="ARBA00023136"/>
    </source>
</evidence>
<gene>
    <name evidence="7" type="ORF">AR438_01130</name>
</gene>
<organism evidence="7 8">
    <name type="scientific">Chryseobacterium aquaticum</name>
    <dbReference type="NCBI Taxonomy" id="452084"/>
    <lineage>
        <taxon>Bacteria</taxon>
        <taxon>Pseudomonadati</taxon>
        <taxon>Bacteroidota</taxon>
        <taxon>Flavobacteriia</taxon>
        <taxon>Flavobacteriales</taxon>
        <taxon>Weeksellaceae</taxon>
        <taxon>Chryseobacterium group</taxon>
        <taxon>Chryseobacterium</taxon>
    </lineage>
</organism>
<dbReference type="PANTHER" id="PTHR30250">
    <property type="entry name" value="PST FAMILY PREDICTED COLANIC ACID TRANSPORTER"/>
    <property type="match status" value="1"/>
</dbReference>
<dbReference type="Proteomes" id="UP000051682">
    <property type="component" value="Unassembled WGS sequence"/>
</dbReference>
<dbReference type="EMBL" id="LLYZ01000002">
    <property type="protein sequence ID" value="KQK26852.1"/>
    <property type="molecule type" value="Genomic_DNA"/>
</dbReference>
<feature type="transmembrane region" description="Helical" evidence="6">
    <location>
        <begin position="89"/>
        <end position="112"/>
    </location>
</feature>
<sequence>MKTFIKDFIAKKGIWVGMSLLISRLSAFLLSVFVARILSKEDFGAATFGLNFLTIFLAFSGFGAAQGVVKYGSSIADSLQKQLLFRYAFSYGLIYNFILTIIMLLVSYILYWEDFSKIYLIFLFSIRFLGMYLVEQKKAEYRAELDNQSFARFDIFLSVVSFILGVGCTYFWQLNGFIFSLCISPFFLFFYDRRLSFSLKKITFDDFKSKEFWRFSWTTAMTTQIGELVFILDIFFIGLLMQQQDVAYYKVSSMIPMNILVLGFIFMQTEYPKLCQHHRDKKYQYRFIFNYWKLFSAVGIVILAVGLFFDKPILSIFGNQYQNTEIYRILLFAAIISLIFRVLFVYMLASIGKTVWNLIISLFMLFATSLSLYLIIPEYGLEGVSYVTFVCLALSGIFPAFAYFYESKKI</sequence>
<protein>
    <recommendedName>
        <fullName evidence="9">Polysaccharide biosynthesis protein</fullName>
    </recommendedName>
</protein>
<feature type="transmembrane region" description="Helical" evidence="6">
    <location>
        <begin position="178"/>
        <end position="195"/>
    </location>
</feature>
<reference evidence="7 8" key="1">
    <citation type="submission" date="2015-10" db="EMBL/GenBank/DDBJ databases">
        <title>Chryseobacterium aquaticum genome.</title>
        <authorList>
            <person name="Newman J.D."/>
            <person name="Ferguson M.B."/>
            <person name="Miller J.R."/>
        </authorList>
    </citation>
    <scope>NUCLEOTIDE SEQUENCE [LARGE SCALE GENOMIC DNA]</scope>
    <source>
        <strain evidence="7 8">KCTC 12483</strain>
    </source>
</reference>
<dbReference type="RefSeq" id="WP_056010895.1">
    <property type="nucleotide sequence ID" value="NZ_LLYZ01000002.1"/>
</dbReference>
<feature type="transmembrane region" description="Helical" evidence="6">
    <location>
        <begin position="118"/>
        <end position="134"/>
    </location>
</feature>
<feature type="transmembrane region" description="Helical" evidence="6">
    <location>
        <begin position="383"/>
        <end position="405"/>
    </location>
</feature>
<keyword evidence="4 6" id="KW-1133">Transmembrane helix</keyword>
<name>A0A0Q3KRB6_9FLAO</name>
<accession>A0A0Q3KRB6</accession>
<evidence type="ECO:0000256" key="4">
    <source>
        <dbReference type="ARBA" id="ARBA00022989"/>
    </source>
</evidence>
<feature type="transmembrane region" description="Helical" evidence="6">
    <location>
        <begin position="155"/>
        <end position="172"/>
    </location>
</feature>
<evidence type="ECO:0000313" key="8">
    <source>
        <dbReference type="Proteomes" id="UP000051682"/>
    </source>
</evidence>
<keyword evidence="5 6" id="KW-0472">Membrane</keyword>
<feature type="transmembrane region" description="Helical" evidence="6">
    <location>
        <begin position="329"/>
        <end position="348"/>
    </location>
</feature>
<dbReference type="STRING" id="452084.AR438_01130"/>
<keyword evidence="3 6" id="KW-0812">Transmembrane</keyword>
<evidence type="ECO:0008006" key="9">
    <source>
        <dbReference type="Google" id="ProtNLM"/>
    </source>
</evidence>
<comment type="caution">
    <text evidence="7">The sequence shown here is derived from an EMBL/GenBank/DDBJ whole genome shotgun (WGS) entry which is preliminary data.</text>
</comment>
<evidence type="ECO:0000313" key="7">
    <source>
        <dbReference type="EMBL" id="KQK26852.1"/>
    </source>
</evidence>
<dbReference type="GO" id="GO:0005886">
    <property type="term" value="C:plasma membrane"/>
    <property type="evidence" value="ECO:0007669"/>
    <property type="project" value="UniProtKB-SubCell"/>
</dbReference>
<feature type="transmembrane region" description="Helical" evidence="6">
    <location>
        <begin position="355"/>
        <end position="377"/>
    </location>
</feature>
<dbReference type="AlphaFoldDB" id="A0A0Q3KRB6"/>
<dbReference type="Pfam" id="PF13440">
    <property type="entry name" value="Polysacc_synt_3"/>
    <property type="match status" value="1"/>
</dbReference>
<feature type="transmembrane region" description="Helical" evidence="6">
    <location>
        <begin position="45"/>
        <end position="69"/>
    </location>
</feature>
<evidence type="ECO:0000256" key="2">
    <source>
        <dbReference type="ARBA" id="ARBA00022475"/>
    </source>
</evidence>
<feature type="transmembrane region" description="Helical" evidence="6">
    <location>
        <begin position="288"/>
        <end position="309"/>
    </location>
</feature>
<comment type="subcellular location">
    <subcellularLocation>
        <location evidence="1">Cell membrane</location>
        <topology evidence="1">Multi-pass membrane protein</topology>
    </subcellularLocation>
</comment>
<dbReference type="InterPro" id="IPR050833">
    <property type="entry name" value="Poly_Biosynth_Transport"/>
</dbReference>
<dbReference type="PANTHER" id="PTHR30250:SF11">
    <property type="entry name" value="O-ANTIGEN TRANSPORTER-RELATED"/>
    <property type="match status" value="1"/>
</dbReference>
<feature type="transmembrane region" description="Helical" evidence="6">
    <location>
        <begin position="215"/>
        <end position="241"/>
    </location>
</feature>
<dbReference type="OrthoDB" id="1186186at2"/>
<keyword evidence="8" id="KW-1185">Reference proteome</keyword>
<proteinExistence type="predicted"/>